<keyword evidence="3 10" id="KW-1003">Cell membrane</keyword>
<evidence type="ECO:0000256" key="6">
    <source>
        <dbReference type="ARBA" id="ARBA00023053"/>
    </source>
</evidence>
<keyword evidence="10" id="KW-0050">Antiport</keyword>
<feature type="transmembrane region" description="Helical" evidence="10">
    <location>
        <begin position="297"/>
        <end position="324"/>
    </location>
</feature>
<keyword evidence="7 10" id="KW-0406">Ion transport</keyword>
<sequence length="524" mass="55681">MHGLTDVVVLLAVAVLGAALARRLGLLSPILLVVVGLALSFVPGFLDVRLEPDLVLVGILPPLLYVAALETSVPAFRHNLRPILLLAVGLVLFTAVAVGFVVHALLPGVPLAICLALGAVVAPPDAVAATAVARRIGLPRRVVTILEGESLVNDATALVLLRVTSAAAIGSAAGVGSIGREVLVATGGGIAVGLLGMLVFGFLHKKTTDPLIDNALSLITPFAVVLLAESFHASGVVAVVVAGLGLGHKLPVLMSAASRLQMGAFWRLVKFLLEGLVFLLVGLQLRDVLTGLDTPGGTIVLATAAVLGTIVLARFVWMYPATYLERLVPRVRRRDPAPDPRVPTIIAWAGMRGVVTLAAALALPLTLAGGTTYPRELFVWLAFAVIVATLVLQGATLPTTARRLRLPGDDAVQDALAEAEVQQRAGRAARERLEELAADAPESVVKRLRRLVEDRTNSAWERLGGDRQETPSQAYGRVRQEMIDAEREVFRAARDQGRIPEEALVRAYRDLDLEESLLRRRSEE</sequence>
<evidence type="ECO:0000256" key="1">
    <source>
        <dbReference type="ARBA" id="ARBA00004651"/>
    </source>
</evidence>
<evidence type="ECO:0000256" key="10">
    <source>
        <dbReference type="RuleBase" id="RU366002"/>
    </source>
</evidence>
<dbReference type="PANTHER" id="PTHR10110:SF86">
    <property type="entry name" value="SODIUM_HYDROGEN EXCHANGER 7"/>
    <property type="match status" value="1"/>
</dbReference>
<comment type="function">
    <text evidence="10">Na(+)/H(+) antiporter that extrudes sodium in exchange for external protons.</text>
</comment>
<evidence type="ECO:0000256" key="7">
    <source>
        <dbReference type="ARBA" id="ARBA00023065"/>
    </source>
</evidence>
<accession>A0ABV8KIS9</accession>
<keyword evidence="2 10" id="KW-0813">Transport</keyword>
<evidence type="ECO:0000313" key="13">
    <source>
        <dbReference type="Proteomes" id="UP001595868"/>
    </source>
</evidence>
<keyword evidence="4 10" id="KW-0812">Transmembrane</keyword>
<evidence type="ECO:0000256" key="2">
    <source>
        <dbReference type="ARBA" id="ARBA00022448"/>
    </source>
</evidence>
<keyword evidence="5 10" id="KW-1133">Transmembrane helix</keyword>
<dbReference type="InterPro" id="IPR004705">
    <property type="entry name" value="Cation/H_exchanger_CPA1_bac"/>
</dbReference>
<dbReference type="Proteomes" id="UP001595868">
    <property type="component" value="Unassembled WGS sequence"/>
</dbReference>
<feature type="transmembrane region" description="Helical" evidence="10">
    <location>
        <begin position="113"/>
        <end position="136"/>
    </location>
</feature>
<dbReference type="InterPro" id="IPR006153">
    <property type="entry name" value="Cation/H_exchanger_TM"/>
</dbReference>
<dbReference type="NCBIfam" id="TIGR00831">
    <property type="entry name" value="a_cpa1"/>
    <property type="match status" value="1"/>
</dbReference>
<dbReference type="Gene3D" id="6.10.140.1330">
    <property type="match status" value="1"/>
</dbReference>
<name>A0ABV8KIS9_9ACTN</name>
<keyword evidence="8 10" id="KW-0472">Membrane</keyword>
<feature type="transmembrane region" description="Helical" evidence="10">
    <location>
        <begin position="345"/>
        <end position="365"/>
    </location>
</feature>
<organism evidence="12 13">
    <name type="scientific">Micromonospora zhanjiangensis</name>
    <dbReference type="NCBI Taxonomy" id="1522057"/>
    <lineage>
        <taxon>Bacteria</taxon>
        <taxon>Bacillati</taxon>
        <taxon>Actinomycetota</taxon>
        <taxon>Actinomycetes</taxon>
        <taxon>Micromonosporales</taxon>
        <taxon>Micromonosporaceae</taxon>
        <taxon>Micromonospora</taxon>
    </lineage>
</organism>
<proteinExistence type="inferred from homology"/>
<protein>
    <submittedName>
        <fullName evidence="12">Na+/H+ antiporter</fullName>
    </submittedName>
</protein>
<evidence type="ECO:0000256" key="5">
    <source>
        <dbReference type="ARBA" id="ARBA00022989"/>
    </source>
</evidence>
<comment type="caution">
    <text evidence="12">The sequence shown here is derived from an EMBL/GenBank/DDBJ whole genome shotgun (WGS) entry which is preliminary data.</text>
</comment>
<feature type="transmembrane region" description="Helical" evidence="10">
    <location>
        <begin position="268"/>
        <end position="285"/>
    </location>
</feature>
<dbReference type="EMBL" id="JBHSBN010000004">
    <property type="protein sequence ID" value="MFC4105951.1"/>
    <property type="molecule type" value="Genomic_DNA"/>
</dbReference>
<dbReference type="PANTHER" id="PTHR10110">
    <property type="entry name" value="SODIUM/HYDROGEN EXCHANGER"/>
    <property type="match status" value="1"/>
</dbReference>
<evidence type="ECO:0000256" key="8">
    <source>
        <dbReference type="ARBA" id="ARBA00023136"/>
    </source>
</evidence>
<comment type="subcellular location">
    <subcellularLocation>
        <location evidence="1 10">Cell membrane</location>
        <topology evidence="1 10">Multi-pass membrane protein</topology>
    </subcellularLocation>
</comment>
<keyword evidence="9 10" id="KW-0739">Sodium transport</keyword>
<feature type="transmembrane region" description="Helical" evidence="10">
    <location>
        <begin position="223"/>
        <end position="247"/>
    </location>
</feature>
<feature type="transmembrane region" description="Helical" evidence="10">
    <location>
        <begin position="55"/>
        <end position="76"/>
    </location>
</feature>
<feature type="domain" description="Cation/H+ exchanger transmembrane" evidence="11">
    <location>
        <begin position="12"/>
        <end position="401"/>
    </location>
</feature>
<evidence type="ECO:0000256" key="3">
    <source>
        <dbReference type="ARBA" id="ARBA00022475"/>
    </source>
</evidence>
<evidence type="ECO:0000256" key="9">
    <source>
        <dbReference type="ARBA" id="ARBA00023201"/>
    </source>
</evidence>
<keyword evidence="13" id="KW-1185">Reference proteome</keyword>
<keyword evidence="6 10" id="KW-0915">Sodium</keyword>
<feature type="transmembrane region" description="Helical" evidence="10">
    <location>
        <begin position="82"/>
        <end position="106"/>
    </location>
</feature>
<feature type="transmembrane region" description="Helical" evidence="10">
    <location>
        <begin position="31"/>
        <end position="48"/>
    </location>
</feature>
<comment type="similarity">
    <text evidence="10">Belongs to the monovalent cation:proton antiporter 1 (CPA1) transporter (TC 2.A.36) family.</text>
</comment>
<feature type="transmembrane region" description="Helical" evidence="10">
    <location>
        <begin position="156"/>
        <end position="175"/>
    </location>
</feature>
<dbReference type="RefSeq" id="WP_377543288.1">
    <property type="nucleotide sequence ID" value="NZ_JBHSBN010000004.1"/>
</dbReference>
<evidence type="ECO:0000256" key="4">
    <source>
        <dbReference type="ARBA" id="ARBA00022692"/>
    </source>
</evidence>
<dbReference type="Pfam" id="PF00999">
    <property type="entry name" value="Na_H_Exchanger"/>
    <property type="match status" value="1"/>
</dbReference>
<evidence type="ECO:0000259" key="11">
    <source>
        <dbReference type="Pfam" id="PF00999"/>
    </source>
</evidence>
<feature type="transmembrane region" description="Helical" evidence="10">
    <location>
        <begin position="377"/>
        <end position="397"/>
    </location>
</feature>
<gene>
    <name evidence="12" type="ORF">ACFOX0_08370</name>
</gene>
<reference evidence="13" key="1">
    <citation type="journal article" date="2019" name="Int. J. Syst. Evol. Microbiol.">
        <title>The Global Catalogue of Microorganisms (GCM) 10K type strain sequencing project: providing services to taxonomists for standard genome sequencing and annotation.</title>
        <authorList>
            <consortium name="The Broad Institute Genomics Platform"/>
            <consortium name="The Broad Institute Genome Sequencing Center for Infectious Disease"/>
            <person name="Wu L."/>
            <person name="Ma J."/>
        </authorList>
    </citation>
    <scope>NUCLEOTIDE SEQUENCE [LARGE SCALE GENOMIC DNA]</scope>
    <source>
        <strain evidence="13">2902at01</strain>
    </source>
</reference>
<dbReference type="InterPro" id="IPR018422">
    <property type="entry name" value="Cation/H_exchanger_CPA1"/>
</dbReference>
<feature type="transmembrane region" description="Helical" evidence="10">
    <location>
        <begin position="182"/>
        <end position="203"/>
    </location>
</feature>
<evidence type="ECO:0000313" key="12">
    <source>
        <dbReference type="EMBL" id="MFC4105951.1"/>
    </source>
</evidence>